<feature type="binding site" evidence="10">
    <location>
        <position position="121"/>
    </location>
    <ligand>
        <name>Fe cation</name>
        <dbReference type="ChEBI" id="CHEBI:24875"/>
        <label>1</label>
    </ligand>
</feature>
<evidence type="ECO:0000313" key="13">
    <source>
        <dbReference type="EMBL" id="KAA1114402.1"/>
    </source>
</evidence>
<evidence type="ECO:0000256" key="8">
    <source>
        <dbReference type="ARBA" id="ARBA00023256"/>
    </source>
</evidence>
<evidence type="ECO:0000313" key="14">
    <source>
        <dbReference type="Proteomes" id="UP000324748"/>
    </source>
</evidence>
<comment type="similarity">
    <text evidence="10">Belongs to the deoxyhypusine hydroxylase family.</text>
</comment>
<dbReference type="InterPro" id="IPR016024">
    <property type="entry name" value="ARM-type_fold"/>
</dbReference>
<dbReference type="SUPFAM" id="SSF48371">
    <property type="entry name" value="ARM repeat"/>
    <property type="match status" value="1"/>
</dbReference>
<evidence type="ECO:0000256" key="3">
    <source>
        <dbReference type="ARBA" id="ARBA00022723"/>
    </source>
</evidence>
<comment type="caution">
    <text evidence="13">The sequence shown here is derived from an EMBL/GenBank/DDBJ whole genome shotgun (WGS) entry which is preliminary data.</text>
</comment>
<protein>
    <recommendedName>
        <fullName evidence="10">Deoxyhypusine hydroxylase</fullName>
        <shortName evidence="10">DOHH</shortName>
        <ecNumber evidence="10">1.14.99.29</ecNumber>
    </recommendedName>
    <alternativeName>
        <fullName evidence="10">Deoxyhypusine dioxygenase</fullName>
    </alternativeName>
    <alternativeName>
        <fullName evidence="10">Deoxyhypusine monooxygenase</fullName>
    </alternativeName>
</protein>
<dbReference type="InterPro" id="IPR021133">
    <property type="entry name" value="HEAT_type_2"/>
</dbReference>
<reference evidence="13 14" key="1">
    <citation type="submission" date="2019-05" db="EMBL/GenBank/DDBJ databases">
        <title>Emergence of the Ug99 lineage of the wheat stem rust pathogen through somatic hybridization.</title>
        <authorList>
            <person name="Li F."/>
            <person name="Upadhyaya N.M."/>
            <person name="Sperschneider J."/>
            <person name="Matny O."/>
            <person name="Nguyen-Phuc H."/>
            <person name="Mago R."/>
            <person name="Raley C."/>
            <person name="Miller M.E."/>
            <person name="Silverstein K.A.T."/>
            <person name="Henningsen E."/>
            <person name="Hirsch C.D."/>
            <person name="Visser B."/>
            <person name="Pretorius Z.A."/>
            <person name="Steffenson B.J."/>
            <person name="Schwessinger B."/>
            <person name="Dodds P.N."/>
            <person name="Figueroa M."/>
        </authorList>
    </citation>
    <scope>NUCLEOTIDE SEQUENCE [LARGE SCALE GENOMIC DNA]</scope>
    <source>
        <strain evidence="13">21-0</strain>
    </source>
</reference>
<comment type="function">
    <text evidence="10">Catalyzes the hydroxylation of the N(6)-(4-aminobutyl)-L-lysine intermediate to form hypusine, an essential post-translational modification only found in mature eIF-5A factor.</text>
</comment>
<dbReference type="OrthoDB" id="421002at2759"/>
<keyword evidence="3 10" id="KW-0479">Metal-binding</keyword>
<keyword evidence="5 10" id="KW-0560">Oxidoreductase</keyword>
<evidence type="ECO:0000256" key="12">
    <source>
        <dbReference type="PROSITE-ProRule" id="PRU00259"/>
    </source>
</evidence>
<dbReference type="GO" id="GO:0046872">
    <property type="term" value="F:metal ion binding"/>
    <property type="evidence" value="ECO:0007669"/>
    <property type="project" value="UniProtKB-KW"/>
</dbReference>
<proteinExistence type="inferred from homology"/>
<evidence type="ECO:0000256" key="6">
    <source>
        <dbReference type="ARBA" id="ARBA00023004"/>
    </source>
</evidence>
<dbReference type="Pfam" id="PF13646">
    <property type="entry name" value="HEAT_2"/>
    <property type="match status" value="2"/>
</dbReference>
<keyword evidence="10" id="KW-0963">Cytoplasm</keyword>
<dbReference type="InterPro" id="IPR027517">
    <property type="entry name" value="Deoxyhypusine_hydroxylase"/>
</dbReference>
<feature type="binding site" evidence="10">
    <location>
        <position position="155"/>
    </location>
    <ligand>
        <name>Fe cation</name>
        <dbReference type="ChEBI" id="CHEBI:24875"/>
        <label>1</label>
    </ligand>
</feature>
<keyword evidence="4" id="KW-0677">Repeat</keyword>
<keyword evidence="14" id="KW-1185">Reference proteome</keyword>
<dbReference type="AlphaFoldDB" id="A0A5B0QMN6"/>
<dbReference type="HAMAP" id="MF_03101">
    <property type="entry name" value="Deoxyhypusine_hydroxylase"/>
    <property type="match status" value="1"/>
</dbReference>
<dbReference type="Proteomes" id="UP000324748">
    <property type="component" value="Unassembled WGS sequence"/>
</dbReference>
<dbReference type="GO" id="GO:0005634">
    <property type="term" value="C:nucleus"/>
    <property type="evidence" value="ECO:0007669"/>
    <property type="project" value="UniProtKB-SubCell"/>
</dbReference>
<feature type="binding site" evidence="10">
    <location>
        <position position="325"/>
    </location>
    <ligand>
        <name>Fe cation</name>
        <dbReference type="ChEBI" id="CHEBI:24875"/>
        <label>2</label>
    </ligand>
</feature>
<evidence type="ECO:0000256" key="4">
    <source>
        <dbReference type="ARBA" id="ARBA00022737"/>
    </source>
</evidence>
<evidence type="ECO:0000256" key="5">
    <source>
        <dbReference type="ARBA" id="ARBA00023002"/>
    </source>
</evidence>
<evidence type="ECO:0000256" key="9">
    <source>
        <dbReference type="ARBA" id="ARBA00045876"/>
    </source>
</evidence>
<feature type="binding site" evidence="10">
    <location>
        <position position="154"/>
    </location>
    <ligand>
        <name>Fe cation</name>
        <dbReference type="ChEBI" id="CHEBI:24875"/>
        <label>1</label>
    </ligand>
</feature>
<dbReference type="PANTHER" id="PTHR12697:SF5">
    <property type="entry name" value="DEOXYHYPUSINE HYDROXYLASE"/>
    <property type="match status" value="1"/>
</dbReference>
<dbReference type="GO" id="GO:0019135">
    <property type="term" value="F:deoxyhypusine monooxygenase activity"/>
    <property type="evidence" value="ECO:0007669"/>
    <property type="project" value="UniProtKB-UniRule"/>
</dbReference>
<evidence type="ECO:0000256" key="2">
    <source>
        <dbReference type="ARBA" id="ARBA00005041"/>
    </source>
</evidence>
<gene>
    <name evidence="13" type="primary">LIA1_1</name>
    <name evidence="10" type="synonym">LIA1</name>
    <name evidence="13" type="ORF">PGT21_007558</name>
</gene>
<name>A0A5B0QMN6_PUCGR</name>
<dbReference type="InterPro" id="IPR004155">
    <property type="entry name" value="PBS_lyase_HEAT"/>
</dbReference>
<dbReference type="GO" id="GO:0005737">
    <property type="term" value="C:cytoplasm"/>
    <property type="evidence" value="ECO:0007669"/>
    <property type="project" value="UniProtKB-SubCell"/>
</dbReference>
<dbReference type="PROSITE" id="PS50077">
    <property type="entry name" value="HEAT_REPEAT"/>
    <property type="match status" value="1"/>
</dbReference>
<feature type="binding site" evidence="10">
    <location>
        <position position="326"/>
    </location>
    <ligand>
        <name>Fe cation</name>
        <dbReference type="ChEBI" id="CHEBI:24875"/>
        <label>2</label>
    </ligand>
</feature>
<dbReference type="SMART" id="SM00567">
    <property type="entry name" value="EZ_HEAT"/>
    <property type="match status" value="5"/>
</dbReference>
<evidence type="ECO:0000256" key="11">
    <source>
        <dbReference type="PROSITE-ProRule" id="PRU00103"/>
    </source>
</evidence>
<dbReference type="Gene3D" id="1.25.10.10">
    <property type="entry name" value="Leucine-rich Repeat Variant"/>
    <property type="match status" value="2"/>
</dbReference>
<evidence type="ECO:0000256" key="10">
    <source>
        <dbReference type="HAMAP-Rule" id="MF_03101"/>
    </source>
</evidence>
<comment type="cofactor">
    <cofactor evidence="10">
        <name>Fe(2+)</name>
        <dbReference type="ChEBI" id="CHEBI:29033"/>
    </cofactor>
    <text evidence="10">Binds 2 Fe(2+) ions per subunit.</text>
</comment>
<accession>A0A5B0QMN6</accession>
<feature type="repeat" description="HEAT" evidence="11">
    <location>
        <begin position="135"/>
        <end position="175"/>
    </location>
</feature>
<keyword evidence="8 10" id="KW-0386">Hypusine biosynthesis</keyword>
<dbReference type="EC" id="1.14.99.29" evidence="10"/>
<comment type="catalytic activity">
    <reaction evidence="1 10">
        <text>[eIF5A protein]-deoxyhypusine + AH2 + O2 = [eIF5A protein]-hypusine + A + H2O</text>
        <dbReference type="Rhea" id="RHEA:14101"/>
        <dbReference type="Rhea" id="RHEA-COMP:10144"/>
        <dbReference type="Rhea" id="RHEA-COMP:12592"/>
        <dbReference type="ChEBI" id="CHEBI:13193"/>
        <dbReference type="ChEBI" id="CHEBI:15377"/>
        <dbReference type="ChEBI" id="CHEBI:15379"/>
        <dbReference type="ChEBI" id="CHEBI:17499"/>
        <dbReference type="ChEBI" id="CHEBI:82657"/>
        <dbReference type="ChEBI" id="CHEBI:91175"/>
        <dbReference type="EC" id="1.14.99.29"/>
    </reaction>
</comment>
<dbReference type="PANTHER" id="PTHR12697">
    <property type="entry name" value="PBS LYASE HEAT-LIKE PROTEIN"/>
    <property type="match status" value="1"/>
</dbReference>
<dbReference type="InterPro" id="IPR000225">
    <property type="entry name" value="Armadillo"/>
</dbReference>
<comment type="subcellular location">
    <subcellularLocation>
        <location evidence="10">Cytoplasm</location>
    </subcellularLocation>
    <subcellularLocation>
        <location evidence="10">Nucleus</location>
    </subcellularLocation>
</comment>
<dbReference type="InterPro" id="IPR011989">
    <property type="entry name" value="ARM-like"/>
</dbReference>
<feature type="repeat" description="ARM" evidence="12">
    <location>
        <begin position="305"/>
        <end position="335"/>
    </location>
</feature>
<keyword evidence="6 10" id="KW-0408">Iron</keyword>
<evidence type="ECO:0000256" key="7">
    <source>
        <dbReference type="ARBA" id="ARBA00023033"/>
    </source>
</evidence>
<feature type="binding site" evidence="10">
    <location>
        <position position="293"/>
    </location>
    <ligand>
        <name>Fe cation</name>
        <dbReference type="ChEBI" id="CHEBI:24875"/>
        <label>2</label>
    </ligand>
</feature>
<dbReference type="EMBL" id="VSWC01000014">
    <property type="protein sequence ID" value="KAA1114402.1"/>
    <property type="molecule type" value="Genomic_DNA"/>
</dbReference>
<comment type="pathway">
    <text evidence="2 10">Protein modification; eIF5A hypusination.</text>
</comment>
<evidence type="ECO:0000256" key="1">
    <source>
        <dbReference type="ARBA" id="ARBA00000068"/>
    </source>
</evidence>
<keyword evidence="7 10" id="KW-0503">Monooxygenase</keyword>
<dbReference type="PROSITE" id="PS50176">
    <property type="entry name" value="ARM_REPEAT"/>
    <property type="match status" value="1"/>
</dbReference>
<dbReference type="UniPathway" id="UPA00354"/>
<feature type="binding site" evidence="10">
    <location>
        <position position="122"/>
    </location>
    <ligand>
        <name>Fe cation</name>
        <dbReference type="ChEBI" id="CHEBI:24875"/>
        <label>1</label>
    </ligand>
</feature>
<comment type="function">
    <text evidence="9">Catalyzes the hydroxylation of the N(6)-(4-aminobutyl)-L-lysine intermediate produced by deoxyhypusine synthase/DHPS on a critical lysine of the eukaryotic translation initiation factor 5A/eIF-5A. This is the second step of the post-translational modification of that lysine into an unusual amino acid residue named hypusine. Hypusination is unique to mature eIF-5A factor and is essential for its function.</text>
</comment>
<keyword evidence="10" id="KW-0539">Nucleus</keyword>
<organism evidence="13 14">
    <name type="scientific">Puccinia graminis f. sp. tritici</name>
    <dbReference type="NCBI Taxonomy" id="56615"/>
    <lineage>
        <taxon>Eukaryota</taxon>
        <taxon>Fungi</taxon>
        <taxon>Dikarya</taxon>
        <taxon>Basidiomycota</taxon>
        <taxon>Pucciniomycotina</taxon>
        <taxon>Pucciniomycetes</taxon>
        <taxon>Pucciniales</taxon>
        <taxon>Pucciniaceae</taxon>
        <taxon>Puccinia</taxon>
    </lineage>
</organism>
<sequence length="384" mass="42477">MHIQYQQFFKKQKNSNPPLPRPPPTSHKTIIQQLSEALSEFDTTINKQKIETMTVLSVTEDEINELHSTLTNRTGTVPLASRFRALFTLKAIGSPPAVKAIGDALRPSKDSSDQPQALLGHELAYCLGQIADPTALPVLEATLRDTSVHPMVRHEAAEAMGAIGNPISLGILREFLKDEEVSVRETCELAIEKIEGNESFKANEAGVYGTIDPAPSMIKSFHDTSATDLGRNDLIKMKVQLLDQQKSLFERYRAMFGLRDAVRRASENDELDGIAIDALATGFSDPSALFRHEIAYVFGQLSHPLSVPALVKVLENKQEDEMVRHEAAEALGSIATPEVLTTLKAHASPEEQSRVVRESCEVALDMYNHEHSQEFQYTLPLKSV</sequence>
<feature type="binding site" evidence="10">
    <location>
        <position position="292"/>
    </location>
    <ligand>
        <name>Fe cation</name>
        <dbReference type="ChEBI" id="CHEBI:24875"/>
        <label>2</label>
    </ligand>
</feature>